<keyword evidence="2" id="KW-1185">Reference proteome</keyword>
<dbReference type="EMBL" id="QYUO01000002">
    <property type="protein sequence ID" value="RJF95988.1"/>
    <property type="molecule type" value="Genomic_DNA"/>
</dbReference>
<proteinExistence type="predicted"/>
<comment type="caution">
    <text evidence="1">The sequence shown here is derived from an EMBL/GenBank/DDBJ whole genome shotgun (WGS) entry which is preliminary data.</text>
</comment>
<dbReference type="Proteomes" id="UP000265955">
    <property type="component" value="Unassembled WGS sequence"/>
</dbReference>
<reference evidence="2" key="1">
    <citation type="submission" date="2018-09" db="EMBL/GenBank/DDBJ databases">
        <authorList>
            <person name="Zhu H."/>
        </authorList>
    </citation>
    <scope>NUCLEOTIDE SEQUENCE [LARGE SCALE GENOMIC DNA]</scope>
    <source>
        <strain evidence="2">K1R23-30</strain>
    </source>
</reference>
<organism evidence="1 2">
    <name type="scientific">Noviherbaspirillum saxi</name>
    <dbReference type="NCBI Taxonomy" id="2320863"/>
    <lineage>
        <taxon>Bacteria</taxon>
        <taxon>Pseudomonadati</taxon>
        <taxon>Pseudomonadota</taxon>
        <taxon>Betaproteobacteria</taxon>
        <taxon>Burkholderiales</taxon>
        <taxon>Oxalobacteraceae</taxon>
        <taxon>Noviherbaspirillum</taxon>
    </lineage>
</organism>
<accession>A0A3A3FKD4</accession>
<protein>
    <submittedName>
        <fullName evidence="1">Uncharacterized protein</fullName>
    </submittedName>
</protein>
<sequence>MLLSVNGSRLEVLPLTATEPRKLKIVDRMQRAADCSATLIGNYHLSKTGKADLTDARHAVRHGIN</sequence>
<evidence type="ECO:0000313" key="2">
    <source>
        <dbReference type="Proteomes" id="UP000265955"/>
    </source>
</evidence>
<dbReference type="AlphaFoldDB" id="A0A3A3FKD4"/>
<name>A0A3A3FKD4_9BURK</name>
<gene>
    <name evidence="1" type="ORF">D3871_21820</name>
</gene>
<evidence type="ECO:0000313" key="1">
    <source>
        <dbReference type="EMBL" id="RJF95988.1"/>
    </source>
</evidence>